<dbReference type="Proteomes" id="UP000708208">
    <property type="component" value="Unassembled WGS sequence"/>
</dbReference>
<gene>
    <name evidence="1" type="ORF">AFUS01_LOCUS15665</name>
</gene>
<feature type="non-terminal residue" evidence="1">
    <location>
        <position position="344"/>
    </location>
</feature>
<proteinExistence type="predicted"/>
<evidence type="ECO:0000313" key="1">
    <source>
        <dbReference type="EMBL" id="CAG7726777.1"/>
    </source>
</evidence>
<dbReference type="CDD" id="cd09726">
    <property type="entry name" value="RAMP_I_III"/>
    <property type="match status" value="1"/>
</dbReference>
<feature type="non-terminal residue" evidence="1">
    <location>
        <position position="1"/>
    </location>
</feature>
<accession>A0A8J2JUR9</accession>
<dbReference type="AlphaFoldDB" id="A0A8J2JUR9"/>
<organism evidence="1 2">
    <name type="scientific">Allacma fusca</name>
    <dbReference type="NCBI Taxonomy" id="39272"/>
    <lineage>
        <taxon>Eukaryota</taxon>
        <taxon>Metazoa</taxon>
        <taxon>Ecdysozoa</taxon>
        <taxon>Arthropoda</taxon>
        <taxon>Hexapoda</taxon>
        <taxon>Collembola</taxon>
        <taxon>Symphypleona</taxon>
        <taxon>Sminthuridae</taxon>
        <taxon>Allacma</taxon>
    </lineage>
</organism>
<protein>
    <submittedName>
        <fullName evidence="1">Uncharacterized protein</fullName>
    </submittedName>
</protein>
<evidence type="ECO:0000313" key="2">
    <source>
        <dbReference type="Proteomes" id="UP000708208"/>
    </source>
</evidence>
<sequence>MYIPSDPLSPDFGHLRTRLNELKEELNLITSRLDKAADQGEKDPLIGIVTEGISKESFPRIEFGPIESSGKDIRALTNMKEESLHWNEIEAQVGMLPASDEELLKSLAGSFTVEITNLLETDLVQPEYISQVENNVTALDLPETIDAGTRVILKASPKLVGTNIVLAYAIAGSNLRIVLSFAHEGHIAMALAPTELAFQRLIFFSFINEEINMVNQISDKKWVDYAKLLHNIIPDDEASIILRNQRILVGVKLAYTSVPTVQIKLVHPKELGIDGTGQQLLDLIRNPPIASGKTAFWKTDGILEHVLDTYGVVLEITNLLNVALTRPSSHLTNGQVFLLPKSIN</sequence>
<keyword evidence="2" id="KW-1185">Reference proteome</keyword>
<dbReference type="EMBL" id="CAJVCH010139799">
    <property type="protein sequence ID" value="CAG7726777.1"/>
    <property type="molecule type" value="Genomic_DNA"/>
</dbReference>
<comment type="caution">
    <text evidence="1">The sequence shown here is derived from an EMBL/GenBank/DDBJ whole genome shotgun (WGS) entry which is preliminary data.</text>
</comment>
<name>A0A8J2JUR9_9HEXA</name>
<reference evidence="1" key="1">
    <citation type="submission" date="2021-06" db="EMBL/GenBank/DDBJ databases">
        <authorList>
            <person name="Hodson N. C."/>
            <person name="Mongue J. A."/>
            <person name="Jaron S. K."/>
        </authorList>
    </citation>
    <scope>NUCLEOTIDE SEQUENCE</scope>
</reference>